<evidence type="ECO:0000259" key="1">
    <source>
        <dbReference type="Pfam" id="PF22936"/>
    </source>
</evidence>
<feature type="domain" description="Retrovirus-related Pol polyprotein from transposon TNT 1-94-like beta-barrel" evidence="1">
    <location>
        <begin position="252"/>
        <end position="318"/>
    </location>
</feature>
<proteinExistence type="predicted"/>
<evidence type="ECO:0000313" key="2">
    <source>
        <dbReference type="EMBL" id="RKF64950.1"/>
    </source>
</evidence>
<reference evidence="2 3" key="1">
    <citation type="journal article" date="2018" name="BMC Genomics">
        <title>Comparative genome analyses reveal sequence features reflecting distinct modes of host-adaptation between dicot and monocot powdery mildew.</title>
        <authorList>
            <person name="Wu Y."/>
            <person name="Ma X."/>
            <person name="Pan Z."/>
            <person name="Kale S.D."/>
            <person name="Song Y."/>
            <person name="King H."/>
            <person name="Zhang Q."/>
            <person name="Presley C."/>
            <person name="Deng X."/>
            <person name="Wei C.I."/>
            <person name="Xiao S."/>
        </authorList>
    </citation>
    <scope>NUCLEOTIDE SEQUENCE [LARGE SCALE GENOMIC DNA]</scope>
    <source>
        <strain evidence="2">UCSC1</strain>
    </source>
</reference>
<accession>A0A420I5I2</accession>
<sequence length="321" mass="37283">MWEALEQTYEGTGIVVQHQELINFVTIKYEDFNNLTLYITSFRNTIQRLAQVMDDGEKILSYWPAMLFVRALQNKYPIWADRQRNRQREKIVRKRPTLDELVADIQDKARRSNQPEIKLEISETTRALNANLKEPNRKPDKRCNACGSIHHKTYSCLHNNEERRKAWEEKTGKNWLSKKEFDKVKEGVNTIEPDSTSSYIVNKKVIRYNSSHDAKRVFPISYSKYPMPLMSTTFLPKALTNKRTTIISKDRWLADSGADTMVTNSISDFTSYREDRIEIESASGTTTSPGVGVVRLEVMLTNGTTREIHLNDVRYILKILL</sequence>
<dbReference type="InterPro" id="IPR054722">
    <property type="entry name" value="PolX-like_BBD"/>
</dbReference>
<evidence type="ECO:0000313" key="3">
    <source>
        <dbReference type="Proteomes" id="UP000285405"/>
    </source>
</evidence>
<dbReference type="Proteomes" id="UP000285405">
    <property type="component" value="Unassembled WGS sequence"/>
</dbReference>
<dbReference type="Pfam" id="PF22936">
    <property type="entry name" value="Pol_BBD"/>
    <property type="match status" value="1"/>
</dbReference>
<dbReference type="OrthoDB" id="3594827at2759"/>
<name>A0A420I5I2_9PEZI</name>
<gene>
    <name evidence="2" type="ORF">GcC1_127023</name>
</gene>
<dbReference type="EMBL" id="MCBR01012784">
    <property type="protein sequence ID" value="RKF64950.1"/>
    <property type="molecule type" value="Genomic_DNA"/>
</dbReference>
<comment type="caution">
    <text evidence="2">The sequence shown here is derived from an EMBL/GenBank/DDBJ whole genome shotgun (WGS) entry which is preliminary data.</text>
</comment>
<organism evidence="2 3">
    <name type="scientific">Golovinomyces cichoracearum</name>
    <dbReference type="NCBI Taxonomy" id="62708"/>
    <lineage>
        <taxon>Eukaryota</taxon>
        <taxon>Fungi</taxon>
        <taxon>Dikarya</taxon>
        <taxon>Ascomycota</taxon>
        <taxon>Pezizomycotina</taxon>
        <taxon>Leotiomycetes</taxon>
        <taxon>Erysiphales</taxon>
        <taxon>Erysiphaceae</taxon>
        <taxon>Golovinomyces</taxon>
    </lineage>
</organism>
<protein>
    <submittedName>
        <fullName evidence="2">Retrotransposon polyprotein</fullName>
    </submittedName>
</protein>
<feature type="non-terminal residue" evidence="2">
    <location>
        <position position="321"/>
    </location>
</feature>
<dbReference type="AlphaFoldDB" id="A0A420I5I2"/>